<feature type="region of interest" description="Disordered" evidence="1">
    <location>
        <begin position="294"/>
        <end position="333"/>
    </location>
</feature>
<protein>
    <recommendedName>
        <fullName evidence="4">SH3 domain-containing protein</fullName>
    </recommendedName>
</protein>
<organism evidence="2 3">
    <name type="scientific">Polyrhizophydium stewartii</name>
    <dbReference type="NCBI Taxonomy" id="2732419"/>
    <lineage>
        <taxon>Eukaryota</taxon>
        <taxon>Fungi</taxon>
        <taxon>Fungi incertae sedis</taxon>
        <taxon>Chytridiomycota</taxon>
        <taxon>Chytridiomycota incertae sedis</taxon>
        <taxon>Chytridiomycetes</taxon>
        <taxon>Rhizophydiales</taxon>
        <taxon>Rhizophydiales incertae sedis</taxon>
        <taxon>Polyrhizophydium</taxon>
    </lineage>
</organism>
<name>A0ABR4NFS1_9FUNG</name>
<evidence type="ECO:0008006" key="4">
    <source>
        <dbReference type="Google" id="ProtNLM"/>
    </source>
</evidence>
<feature type="compositionally biased region" description="Low complexity" evidence="1">
    <location>
        <begin position="109"/>
        <end position="132"/>
    </location>
</feature>
<accession>A0ABR4NFS1</accession>
<evidence type="ECO:0000313" key="3">
    <source>
        <dbReference type="Proteomes" id="UP001527925"/>
    </source>
</evidence>
<feature type="compositionally biased region" description="Acidic residues" evidence="1">
    <location>
        <begin position="69"/>
        <end position="85"/>
    </location>
</feature>
<feature type="region of interest" description="Disordered" evidence="1">
    <location>
        <begin position="212"/>
        <end position="270"/>
    </location>
</feature>
<feature type="region of interest" description="Disordered" evidence="1">
    <location>
        <begin position="379"/>
        <end position="402"/>
    </location>
</feature>
<feature type="compositionally biased region" description="Polar residues" evidence="1">
    <location>
        <begin position="242"/>
        <end position="268"/>
    </location>
</feature>
<feature type="compositionally biased region" description="Polar residues" evidence="1">
    <location>
        <begin position="294"/>
        <end position="305"/>
    </location>
</feature>
<feature type="compositionally biased region" description="Basic and acidic residues" evidence="1">
    <location>
        <begin position="24"/>
        <end position="36"/>
    </location>
</feature>
<reference evidence="2 3" key="1">
    <citation type="submission" date="2023-09" db="EMBL/GenBank/DDBJ databases">
        <title>Pangenome analysis of Batrachochytrium dendrobatidis and related Chytrids.</title>
        <authorList>
            <person name="Yacoub M.N."/>
            <person name="Stajich J.E."/>
            <person name="James T.Y."/>
        </authorList>
    </citation>
    <scope>NUCLEOTIDE SEQUENCE [LARGE SCALE GENOMIC DNA]</scope>
    <source>
        <strain evidence="2 3">JEL0888</strain>
    </source>
</reference>
<dbReference type="Proteomes" id="UP001527925">
    <property type="component" value="Unassembled WGS sequence"/>
</dbReference>
<proteinExistence type="predicted"/>
<keyword evidence="3" id="KW-1185">Reference proteome</keyword>
<feature type="compositionally biased region" description="Basic and acidic residues" evidence="1">
    <location>
        <begin position="58"/>
        <end position="68"/>
    </location>
</feature>
<feature type="compositionally biased region" description="Low complexity" evidence="1">
    <location>
        <begin position="218"/>
        <end position="234"/>
    </location>
</feature>
<evidence type="ECO:0000313" key="2">
    <source>
        <dbReference type="EMBL" id="KAL2918382.1"/>
    </source>
</evidence>
<feature type="region of interest" description="Disordered" evidence="1">
    <location>
        <begin position="24"/>
        <end position="85"/>
    </location>
</feature>
<gene>
    <name evidence="2" type="ORF">HK105_201782</name>
</gene>
<sequence length="428" mass="45016">MRSRASLIRPPVIVRDFAFSERDPRFHGKGAADAKPKAAAAVNGTGSASGADDESEDHADGTTERLFDSDESDVDASDDDSDDDASAAWEWHWSFRADKAPVAARHFSKPSPFSAPPAQNAQSAQNAQKSKPPALLRSKDLDSAVLPAMAAALGGKLPPPGLPLPDTVLPVLRAYRARAVFPFAKATDYEMSIEAGDELIIVGWTPRSVTADDEEDAGAAVAAAASSQAPAQGRGADHGAGHTQTSASAPSAGAQQTSASSNKPSSQLEGRWTSIDELGDDEDEYSFNNVSKRVSTNTTGVNNDHASLARSTARKSNASAADPPVTKGSLLAPPREEPKLAFNFDPPCERFAAEIQQFLDYNRSYGNGWVTALKLKLKGRAGAPQAPHPSAASPATSVPAPQPADCDLFAKVRLRDLGLVPGNYIEPQ</sequence>
<evidence type="ECO:0000256" key="1">
    <source>
        <dbReference type="SAM" id="MobiDB-lite"/>
    </source>
</evidence>
<comment type="caution">
    <text evidence="2">The sequence shown here is derived from an EMBL/GenBank/DDBJ whole genome shotgun (WGS) entry which is preliminary data.</text>
</comment>
<feature type="region of interest" description="Disordered" evidence="1">
    <location>
        <begin position="106"/>
        <end position="135"/>
    </location>
</feature>
<dbReference type="EMBL" id="JADGIZ020000006">
    <property type="protein sequence ID" value="KAL2918382.1"/>
    <property type="molecule type" value="Genomic_DNA"/>
</dbReference>
<feature type="compositionally biased region" description="Low complexity" evidence="1">
    <location>
        <begin position="383"/>
        <end position="399"/>
    </location>
</feature>